<keyword evidence="3" id="KW-1185">Reference proteome</keyword>
<evidence type="ECO:0000256" key="1">
    <source>
        <dbReference type="SAM" id="MobiDB-lite"/>
    </source>
</evidence>
<evidence type="ECO:0000313" key="2">
    <source>
        <dbReference type="EMBL" id="MEL7559892.1"/>
    </source>
</evidence>
<name>A0ABU9MCR5_STUCH</name>
<evidence type="ECO:0000313" key="3">
    <source>
        <dbReference type="Proteomes" id="UP001467669"/>
    </source>
</evidence>
<reference evidence="2 3" key="1">
    <citation type="submission" date="2024-04" db="EMBL/GenBank/DDBJ databases">
        <title>Draft Genome Sequence of Isolates Cultured from Underwater Hawaii Seamounts in the North Pacific Ocean.</title>
        <authorList>
            <person name="Sharma I."/>
            <person name="Darden B."/>
            <person name="Creggett J."/>
            <person name="Taylor S."/>
            <person name="Grant M.P."/>
            <person name="Scott J."/>
            <person name="Attles S."/>
            <person name="Walker S."/>
            <person name="Johnson G."/>
            <person name="St. Cloud C."/>
        </authorList>
    </citation>
    <scope>NUCLEOTIDE SEQUENCE [LARGE SCALE GENOMIC DNA]</scope>
    <source>
        <strain evidence="2 3">03GJ23</strain>
    </source>
</reference>
<protein>
    <submittedName>
        <fullName evidence="2">Uncharacterized protein</fullName>
    </submittedName>
</protein>
<proteinExistence type="predicted"/>
<dbReference type="EMBL" id="JBCFXD010000008">
    <property type="protein sequence ID" value="MEL7559892.1"/>
    <property type="molecule type" value="Genomic_DNA"/>
</dbReference>
<feature type="region of interest" description="Disordered" evidence="1">
    <location>
        <begin position="35"/>
        <end position="64"/>
    </location>
</feature>
<dbReference type="Proteomes" id="UP001467669">
    <property type="component" value="Unassembled WGS sequence"/>
</dbReference>
<comment type="caution">
    <text evidence="2">The sequence shown here is derived from an EMBL/GenBank/DDBJ whole genome shotgun (WGS) entry which is preliminary data.</text>
</comment>
<sequence length="81" mass="8417">MLMLEPIGSPGPTREKGLRIVYDLETWLVGSLAATRPADDGALTPPRHNAPQGGERPAISAPPGRGMVLAFAAGQVDKAEA</sequence>
<organism evidence="2 3">
    <name type="scientific">Stutzerimonas chloritidismutans</name>
    <name type="common">Pseudomonas chloritidismutans</name>
    <dbReference type="NCBI Taxonomy" id="203192"/>
    <lineage>
        <taxon>Bacteria</taxon>
        <taxon>Pseudomonadati</taxon>
        <taxon>Pseudomonadota</taxon>
        <taxon>Gammaproteobacteria</taxon>
        <taxon>Pseudomonadales</taxon>
        <taxon>Pseudomonadaceae</taxon>
        <taxon>Stutzerimonas</taxon>
    </lineage>
</organism>
<accession>A0ABU9MCR5</accession>
<dbReference type="RefSeq" id="WP_342406981.1">
    <property type="nucleotide sequence ID" value="NZ_JBCFXD010000008.1"/>
</dbReference>
<gene>
    <name evidence="2" type="ORF">AAGW23_13715</name>
</gene>